<evidence type="ECO:0000256" key="6">
    <source>
        <dbReference type="ARBA" id="ARBA00023136"/>
    </source>
</evidence>
<evidence type="ECO:0000256" key="3">
    <source>
        <dbReference type="ARBA" id="ARBA00022475"/>
    </source>
</evidence>
<protein>
    <recommendedName>
        <fullName evidence="7">Protein MgtC</fullName>
    </recommendedName>
</protein>
<keyword evidence="7" id="KW-0997">Cell inner membrane</keyword>
<reference evidence="10" key="1">
    <citation type="submission" date="2017-04" db="EMBL/GenBank/DDBJ databases">
        <authorList>
            <person name="Varghese N."/>
            <person name="Submissions S."/>
        </authorList>
    </citation>
    <scope>NUCLEOTIDE SEQUENCE [LARGE SCALE GENOMIC DNA]</scope>
    <source>
        <strain evidence="10">UI2</strain>
    </source>
</reference>
<gene>
    <name evidence="9" type="ORF">SAMN06295984_1945</name>
</gene>
<dbReference type="PANTHER" id="PTHR33778:SF1">
    <property type="entry name" value="MAGNESIUM TRANSPORTER YHID-RELATED"/>
    <property type="match status" value="1"/>
</dbReference>
<dbReference type="InterPro" id="IPR049177">
    <property type="entry name" value="MgtC_SapB_SrpB_YhiD_N"/>
</dbReference>
<comment type="subcellular location">
    <subcellularLocation>
        <location evidence="7">Cell inner membrane</location>
        <topology evidence="7">Multi-pass membrane protein</topology>
    </subcellularLocation>
    <subcellularLocation>
        <location evidence="1">Cell membrane</location>
        <topology evidence="1">Multi-pass membrane protein</topology>
    </subcellularLocation>
</comment>
<dbReference type="InterPro" id="IPR003416">
    <property type="entry name" value="MgtC/SapB/SrpB/YhiD_fam"/>
</dbReference>
<organism evidence="9 10">
    <name type="scientific">Sphingopyxis terrae subsp. ummariensis</name>
    <dbReference type="NCBI Taxonomy" id="429001"/>
    <lineage>
        <taxon>Bacteria</taxon>
        <taxon>Pseudomonadati</taxon>
        <taxon>Pseudomonadota</taxon>
        <taxon>Alphaproteobacteria</taxon>
        <taxon>Sphingomonadales</taxon>
        <taxon>Sphingomonadaceae</taxon>
        <taxon>Sphingopyxis</taxon>
    </lineage>
</organism>
<evidence type="ECO:0000256" key="4">
    <source>
        <dbReference type="ARBA" id="ARBA00022692"/>
    </source>
</evidence>
<accession>A0A1Y6FNE0</accession>
<keyword evidence="5 7" id="KW-1133">Transmembrane helix</keyword>
<keyword evidence="3" id="KW-1003">Cell membrane</keyword>
<dbReference type="Pfam" id="PF02308">
    <property type="entry name" value="MgtC"/>
    <property type="match status" value="1"/>
</dbReference>
<sequence>MNIFDADLIWPLLGAIGAAILIGGEREYRSSPAGLRTHVLLGLSCALLMLAAVHQMRWLGDTPESVVRIDPVRMAHGILTGIGFLCGGVIFREGLNVRGLTTAASLWATATLGILFGVGFFHLALFGTAATLIVLAAVRLSEALLPQRCFARFELRFRSGSSIDAEGVRARLARHALRPLALQERMESGERSFAATVSGYRRERAAALVEELIGDPDIMAFTLEPQQS</sequence>
<feature type="transmembrane region" description="Helical" evidence="7">
    <location>
        <begin position="112"/>
        <end position="138"/>
    </location>
</feature>
<keyword evidence="6 7" id="KW-0472">Membrane</keyword>
<dbReference type="GeneID" id="303001601"/>
<evidence type="ECO:0000256" key="7">
    <source>
        <dbReference type="RuleBase" id="RU365041"/>
    </source>
</evidence>
<feature type="transmembrane region" description="Helical" evidence="7">
    <location>
        <begin position="35"/>
        <end position="53"/>
    </location>
</feature>
<evidence type="ECO:0000259" key="8">
    <source>
        <dbReference type="Pfam" id="PF02308"/>
    </source>
</evidence>
<comment type="similarity">
    <text evidence="2 7">Belongs to the MgtC/SapB family.</text>
</comment>
<dbReference type="RefSeq" id="WP_086456976.1">
    <property type="nucleotide sequence ID" value="NZ_FXWL01000002.1"/>
</dbReference>
<feature type="domain" description="MgtC/SapB/SrpB/YhiD N-terminal" evidence="8">
    <location>
        <begin position="12"/>
        <end position="140"/>
    </location>
</feature>
<keyword evidence="10" id="KW-1185">Reference proteome</keyword>
<evidence type="ECO:0000313" key="10">
    <source>
        <dbReference type="Proteomes" id="UP000194469"/>
    </source>
</evidence>
<dbReference type="GO" id="GO:0005886">
    <property type="term" value="C:plasma membrane"/>
    <property type="evidence" value="ECO:0007669"/>
    <property type="project" value="UniProtKB-SubCell"/>
</dbReference>
<feature type="transmembrane region" description="Helical" evidence="7">
    <location>
        <begin position="74"/>
        <end position="92"/>
    </location>
</feature>
<feature type="transmembrane region" description="Helical" evidence="7">
    <location>
        <begin position="7"/>
        <end position="23"/>
    </location>
</feature>
<evidence type="ECO:0000256" key="1">
    <source>
        <dbReference type="ARBA" id="ARBA00004651"/>
    </source>
</evidence>
<evidence type="ECO:0000313" key="9">
    <source>
        <dbReference type="EMBL" id="SMQ76504.1"/>
    </source>
</evidence>
<proteinExistence type="inferred from homology"/>
<evidence type="ECO:0000256" key="2">
    <source>
        <dbReference type="ARBA" id="ARBA00009298"/>
    </source>
</evidence>
<name>A0A1Y6FNE0_9SPHN</name>
<dbReference type="AlphaFoldDB" id="A0A1Y6FNE0"/>
<dbReference type="EMBL" id="FXWL01000002">
    <property type="protein sequence ID" value="SMQ76504.1"/>
    <property type="molecule type" value="Genomic_DNA"/>
</dbReference>
<evidence type="ECO:0000256" key="5">
    <source>
        <dbReference type="ARBA" id="ARBA00022989"/>
    </source>
</evidence>
<dbReference type="PANTHER" id="PTHR33778">
    <property type="entry name" value="PROTEIN MGTC"/>
    <property type="match status" value="1"/>
</dbReference>
<keyword evidence="4 7" id="KW-0812">Transmembrane</keyword>
<dbReference type="PRINTS" id="PR01837">
    <property type="entry name" value="MGTCSAPBPROT"/>
</dbReference>
<dbReference type="Proteomes" id="UP000194469">
    <property type="component" value="Unassembled WGS sequence"/>
</dbReference>